<protein>
    <recommendedName>
        <fullName evidence="1">HTH luxR-type domain-containing protein</fullName>
    </recommendedName>
</protein>
<dbReference type="EMBL" id="CAKLPX010000003">
    <property type="protein sequence ID" value="CAH0992783.1"/>
    <property type="molecule type" value="Genomic_DNA"/>
</dbReference>
<evidence type="ECO:0000313" key="3">
    <source>
        <dbReference type="Proteomes" id="UP000838100"/>
    </source>
</evidence>
<dbReference type="SUPFAM" id="SSF46894">
    <property type="entry name" value="C-terminal effector domain of the bipartite response regulators"/>
    <property type="match status" value="1"/>
</dbReference>
<reference evidence="2" key="1">
    <citation type="submission" date="2021-12" db="EMBL/GenBank/DDBJ databases">
        <authorList>
            <person name="Rodrigo-Torres L."/>
            <person name="Arahal R. D."/>
            <person name="Lucena T."/>
        </authorList>
    </citation>
    <scope>NUCLEOTIDE SEQUENCE</scope>
    <source>
        <strain evidence="2">CECT 8267</strain>
    </source>
</reference>
<dbReference type="InterPro" id="IPR036388">
    <property type="entry name" value="WH-like_DNA-bd_sf"/>
</dbReference>
<dbReference type="SMART" id="SM00421">
    <property type="entry name" value="HTH_LUXR"/>
    <property type="match status" value="1"/>
</dbReference>
<dbReference type="InterPro" id="IPR016032">
    <property type="entry name" value="Sig_transdc_resp-reg_C-effctor"/>
</dbReference>
<accession>A0ABN8EM99</accession>
<keyword evidence="3" id="KW-1185">Reference proteome</keyword>
<evidence type="ECO:0000259" key="1">
    <source>
        <dbReference type="SMART" id="SM00421"/>
    </source>
</evidence>
<feature type="domain" description="HTH luxR-type" evidence="1">
    <location>
        <begin position="329"/>
        <end position="386"/>
    </location>
</feature>
<proteinExistence type="predicted"/>
<evidence type="ECO:0000313" key="2">
    <source>
        <dbReference type="EMBL" id="CAH0992783.1"/>
    </source>
</evidence>
<comment type="caution">
    <text evidence="2">The sequence shown here is derived from an EMBL/GenBank/DDBJ whole genome shotgun (WGS) entry which is preliminary data.</text>
</comment>
<gene>
    <name evidence="2" type="ORF">SIN8267_02920</name>
</gene>
<dbReference type="Gene3D" id="1.10.10.10">
    <property type="entry name" value="Winged helix-like DNA-binding domain superfamily/Winged helix DNA-binding domain"/>
    <property type="match status" value="1"/>
</dbReference>
<name>A0ABN8EM99_9GAMM</name>
<dbReference type="InterPro" id="IPR000792">
    <property type="entry name" value="Tscrpt_reg_LuxR_C"/>
</dbReference>
<sequence length="394" mass="43778">MTQMSVDSHKTFEPLTSYDKLVDSVYQGALDATPWQQFLNIICQQLKADVISLIIRPPADDDDGLILNFRNSQSSKDNVADPKDWPVTAYQQHYFSLDPFTNITPGKVVTLSDLLPADEISKNEFCKKYLEPAGVFHILGADTRDPSGFWARFRAMRSQNHPDFDQPERDLLERIMPHLSRAVEIHSRLQQTKSERDLYAGAVSQMSMGTILLNEHGEMLKSNAVAKKLLDQQDGIRVVQKQLVLDDKEDDIAFKKRLNKVINAATHHSMQIVEASRVQRPSGSADLGIVVRPVPKPQWTDGQGGPTVAVFISDPQTEASTSRDTIMQLFGFTKAEASLTLQLAHGLTLAEASVILGVSQHTSRAQLKSVFSKSGVSRQAELIRLVFKSVATLA</sequence>
<organism evidence="2 3">
    <name type="scientific">Sinobacterium norvegicum</name>
    <dbReference type="NCBI Taxonomy" id="1641715"/>
    <lineage>
        <taxon>Bacteria</taxon>
        <taxon>Pseudomonadati</taxon>
        <taxon>Pseudomonadota</taxon>
        <taxon>Gammaproteobacteria</taxon>
        <taxon>Cellvibrionales</taxon>
        <taxon>Spongiibacteraceae</taxon>
        <taxon>Sinobacterium</taxon>
    </lineage>
</organism>
<dbReference type="Proteomes" id="UP000838100">
    <property type="component" value="Unassembled WGS sequence"/>
</dbReference>